<dbReference type="Pfam" id="PF13333">
    <property type="entry name" value="rve_2"/>
    <property type="match status" value="1"/>
</dbReference>
<dbReference type="STRING" id="749551.HMPREF9555_01385"/>
<dbReference type="InterPro" id="IPR048020">
    <property type="entry name" value="Transpos_IS3"/>
</dbReference>
<protein>
    <submittedName>
        <fullName evidence="3">Integrase core domain protein</fullName>
    </submittedName>
</protein>
<accession>E7N313</accession>
<dbReference type="PANTHER" id="PTHR46889:SF4">
    <property type="entry name" value="TRANSPOSASE INSO FOR INSERTION SEQUENCE ELEMENT IS911B-RELATED"/>
    <property type="match status" value="1"/>
</dbReference>
<feature type="domain" description="Integrase catalytic" evidence="2">
    <location>
        <begin position="92"/>
        <end position="264"/>
    </location>
</feature>
<proteinExistence type="predicted"/>
<dbReference type="Proteomes" id="UP000004633">
    <property type="component" value="Unassembled WGS sequence"/>
</dbReference>
<dbReference type="GO" id="GO:0003676">
    <property type="term" value="F:nucleic acid binding"/>
    <property type="evidence" value="ECO:0007669"/>
    <property type="project" value="InterPro"/>
</dbReference>
<dbReference type="InterPro" id="IPR050900">
    <property type="entry name" value="Transposase_IS3/IS150/IS904"/>
</dbReference>
<dbReference type="Pfam" id="PF13276">
    <property type="entry name" value="HTH_21"/>
    <property type="match status" value="1"/>
</dbReference>
<evidence type="ECO:0000313" key="4">
    <source>
        <dbReference type="Proteomes" id="UP000004633"/>
    </source>
</evidence>
<dbReference type="Pfam" id="PF00665">
    <property type="entry name" value="rve"/>
    <property type="match status" value="1"/>
</dbReference>
<sequence length="266" mass="31831">MYWQKKFAQPEVPDKREQIILAIRKEHKDYGYRRLWAHMRNLGYMINHKAVQRIVQKLELQVHSFTRKSRRYSSYRGTVGNIADNLLKRRFKTCIPHQKITTDTSEFKYWLHGKDGKSIVHKLYFDPYMDLFNDEIVSFHIGQTPSAAGIQAALEEAIRITADCPYRRTFHSDQGWAYQMKAYTNRLKEERIFQSMSRKGNCLDNSVMENFFGLLKQELYYGRVYHSYEELKTAIEEYIVYYNERRIKKSLGWMSPAEYRHKHAAT</sequence>
<evidence type="ECO:0000259" key="2">
    <source>
        <dbReference type="PROSITE" id="PS50994"/>
    </source>
</evidence>
<dbReference type="SUPFAM" id="SSF53098">
    <property type="entry name" value="Ribonuclease H-like"/>
    <property type="match status" value="1"/>
</dbReference>
<dbReference type="PANTHER" id="PTHR46889">
    <property type="entry name" value="TRANSPOSASE INSF FOR INSERTION SEQUENCE IS3B-RELATED"/>
    <property type="match status" value="1"/>
</dbReference>
<name>E7N313_9FIRM</name>
<dbReference type="InterPro" id="IPR012337">
    <property type="entry name" value="RNaseH-like_sf"/>
</dbReference>
<dbReference type="InterPro" id="IPR025948">
    <property type="entry name" value="HTH-like_dom"/>
</dbReference>
<dbReference type="InterPro" id="IPR036397">
    <property type="entry name" value="RNaseH_sf"/>
</dbReference>
<keyword evidence="4" id="KW-1185">Reference proteome</keyword>
<dbReference type="AlphaFoldDB" id="E7N313"/>
<dbReference type="InterPro" id="IPR001584">
    <property type="entry name" value="Integrase_cat-core"/>
</dbReference>
<organism evidence="3 4">
    <name type="scientific">Selenomonas artemidis F0399</name>
    <dbReference type="NCBI Taxonomy" id="749551"/>
    <lineage>
        <taxon>Bacteria</taxon>
        <taxon>Bacillati</taxon>
        <taxon>Bacillota</taxon>
        <taxon>Negativicutes</taxon>
        <taxon>Selenomonadales</taxon>
        <taxon>Selenomonadaceae</taxon>
        <taxon>Selenomonas</taxon>
    </lineage>
</organism>
<dbReference type="Gene3D" id="3.30.420.10">
    <property type="entry name" value="Ribonuclease H-like superfamily/Ribonuclease H"/>
    <property type="match status" value="1"/>
</dbReference>
<comment type="caution">
    <text evidence="3">The sequence shown here is derived from an EMBL/GenBank/DDBJ whole genome shotgun (WGS) entry which is preliminary data.</text>
</comment>
<comment type="function">
    <text evidence="1">Involved in the transposition of the insertion sequence.</text>
</comment>
<dbReference type="GO" id="GO:0015074">
    <property type="term" value="P:DNA integration"/>
    <property type="evidence" value="ECO:0007669"/>
    <property type="project" value="InterPro"/>
</dbReference>
<dbReference type="PROSITE" id="PS50994">
    <property type="entry name" value="INTEGRASE"/>
    <property type="match status" value="1"/>
</dbReference>
<evidence type="ECO:0000313" key="3">
    <source>
        <dbReference type="EMBL" id="EFW29574.1"/>
    </source>
</evidence>
<dbReference type="HOGENOM" id="CLU_027402_4_3_9"/>
<gene>
    <name evidence="3" type="ORF">HMPREF9555_01385</name>
</gene>
<dbReference type="EMBL" id="AECV01000023">
    <property type="protein sequence ID" value="EFW29574.1"/>
    <property type="molecule type" value="Genomic_DNA"/>
</dbReference>
<reference evidence="3 4" key="1">
    <citation type="submission" date="2010-08" db="EMBL/GenBank/DDBJ databases">
        <authorList>
            <person name="Weinstock G."/>
            <person name="Sodergren E."/>
            <person name="Clifton S."/>
            <person name="Fulton L."/>
            <person name="Fulton B."/>
            <person name="Courtney L."/>
            <person name="Fronick C."/>
            <person name="Harrison M."/>
            <person name="Strong C."/>
            <person name="Farmer C."/>
            <person name="Delahaunty K."/>
            <person name="Markovic C."/>
            <person name="Hall O."/>
            <person name="Minx P."/>
            <person name="Tomlinson C."/>
            <person name="Mitreva M."/>
            <person name="Hou S."/>
            <person name="Chen J."/>
            <person name="Wollam A."/>
            <person name="Pepin K.H."/>
            <person name="Johnson M."/>
            <person name="Bhonagiri V."/>
            <person name="Zhang X."/>
            <person name="Suruliraj S."/>
            <person name="Warren W."/>
            <person name="Chinwalla A."/>
            <person name="Mardis E.R."/>
            <person name="Wilson R.K."/>
        </authorList>
    </citation>
    <scope>NUCLEOTIDE SEQUENCE [LARGE SCALE GENOMIC DNA]</scope>
    <source>
        <strain evidence="3 4">F0399</strain>
    </source>
</reference>
<dbReference type="NCBIfam" id="NF033516">
    <property type="entry name" value="transpos_IS3"/>
    <property type="match status" value="1"/>
</dbReference>
<evidence type="ECO:0000256" key="1">
    <source>
        <dbReference type="ARBA" id="ARBA00002286"/>
    </source>
</evidence>